<dbReference type="InterPro" id="IPR011051">
    <property type="entry name" value="RmlC_Cupin_sf"/>
</dbReference>
<dbReference type="Gene3D" id="2.60.120.10">
    <property type="entry name" value="Jelly Rolls"/>
    <property type="match status" value="2"/>
</dbReference>
<dbReference type="SUPFAM" id="SSF51182">
    <property type="entry name" value="RmlC-like cupins"/>
    <property type="match status" value="1"/>
</dbReference>
<protein>
    <recommendedName>
        <fullName evidence="8">Pirin</fullName>
    </recommendedName>
</protein>
<name>A0A7M5XG52_9CNID</name>
<dbReference type="Proteomes" id="UP000594262">
    <property type="component" value="Unplaced"/>
</dbReference>
<accession>A0A7M5XG52</accession>
<evidence type="ECO:0000259" key="5">
    <source>
        <dbReference type="Pfam" id="PF05726"/>
    </source>
</evidence>
<evidence type="ECO:0000313" key="7">
    <source>
        <dbReference type="Proteomes" id="UP000594262"/>
    </source>
</evidence>
<dbReference type="GeneID" id="136823365"/>
<dbReference type="InterPro" id="IPR008778">
    <property type="entry name" value="Pirin_C_dom"/>
</dbReference>
<dbReference type="PANTHER" id="PTHR13903">
    <property type="entry name" value="PIRIN-RELATED"/>
    <property type="match status" value="1"/>
</dbReference>
<feature type="domain" description="Pirin N-terminal" evidence="4">
    <location>
        <begin position="109"/>
        <end position="210"/>
    </location>
</feature>
<evidence type="ECO:0008006" key="8">
    <source>
        <dbReference type="Google" id="ProtNLM"/>
    </source>
</evidence>
<sequence>MRSQSHKSLHREKRKSYISFCLLGVFVAVFISAYRDPNFWSDSNLKKIGNNFVNKVLKKFSKTQEIRPRRPKKKDKITDKEERLIMTYKSIKEFATANKKREGGGFMVRRPIGDKIDNVDPFLMLDHLGPTVYGPGEAIGAPDHPHRGFETVTYVIDGGIHHKDSAGNEGNLGPGWVQWMTAGSGVVHSEMPTDELLRTGGRMEGFQLWVNLPKKFKMSPPRYQDTPPEKIPIVTSPDGGTSVKVIAGECLGTKAAIETKIPIMFLDIKINRGSSFDVSIPENTNSFVYIWRGNGFIGSDKKPVTMGQVASLSKEGDVFQLNASEDSALHAFVIAGQPIEKPIARYGPFVMNTYEEIQQAFDDYRNGRLGKIDGAEERYAKTEQAKQQNKQSGNWNKH</sequence>
<dbReference type="EnsemblMetazoa" id="CLYHEMT022469.1">
    <property type="protein sequence ID" value="CLYHEMP022469.1"/>
    <property type="gene ID" value="CLYHEMG022469"/>
</dbReference>
<feature type="domain" description="Pirin C-terminal" evidence="5">
    <location>
        <begin position="266"/>
        <end position="369"/>
    </location>
</feature>
<evidence type="ECO:0000313" key="6">
    <source>
        <dbReference type="EnsemblMetazoa" id="CLYHEMP022469.1"/>
    </source>
</evidence>
<proteinExistence type="inferred from homology"/>
<comment type="similarity">
    <text evidence="1 2">Belongs to the pirin family.</text>
</comment>
<dbReference type="Pfam" id="PF02678">
    <property type="entry name" value="Pirin"/>
    <property type="match status" value="1"/>
</dbReference>
<evidence type="ECO:0000259" key="4">
    <source>
        <dbReference type="Pfam" id="PF02678"/>
    </source>
</evidence>
<dbReference type="Pfam" id="PF05726">
    <property type="entry name" value="Pirin_C"/>
    <property type="match status" value="1"/>
</dbReference>
<evidence type="ECO:0000256" key="1">
    <source>
        <dbReference type="ARBA" id="ARBA00008416"/>
    </source>
</evidence>
<dbReference type="InterPro" id="IPR012093">
    <property type="entry name" value="Pirin"/>
</dbReference>
<organism evidence="6 7">
    <name type="scientific">Clytia hemisphaerica</name>
    <dbReference type="NCBI Taxonomy" id="252671"/>
    <lineage>
        <taxon>Eukaryota</taxon>
        <taxon>Metazoa</taxon>
        <taxon>Cnidaria</taxon>
        <taxon>Hydrozoa</taxon>
        <taxon>Hydroidolina</taxon>
        <taxon>Leptothecata</taxon>
        <taxon>Obeliida</taxon>
        <taxon>Clytiidae</taxon>
        <taxon>Clytia</taxon>
    </lineage>
</organism>
<dbReference type="CDD" id="cd02247">
    <property type="entry name" value="cupin_pirin_C"/>
    <property type="match status" value="1"/>
</dbReference>
<dbReference type="RefSeq" id="XP_066935638.1">
    <property type="nucleotide sequence ID" value="XM_067079537.1"/>
</dbReference>
<evidence type="ECO:0000256" key="2">
    <source>
        <dbReference type="RuleBase" id="RU003457"/>
    </source>
</evidence>
<dbReference type="InterPro" id="IPR014710">
    <property type="entry name" value="RmlC-like_jellyroll"/>
</dbReference>
<dbReference type="PANTHER" id="PTHR13903:SF31">
    <property type="entry name" value="CUPIN-DOMAIN CONTAINING PROTEIN"/>
    <property type="match status" value="1"/>
</dbReference>
<reference evidence="6" key="1">
    <citation type="submission" date="2021-01" db="UniProtKB">
        <authorList>
            <consortium name="EnsemblMetazoa"/>
        </authorList>
    </citation>
    <scope>IDENTIFICATION</scope>
</reference>
<dbReference type="CDD" id="cd02909">
    <property type="entry name" value="cupin_pirin_N"/>
    <property type="match status" value="1"/>
</dbReference>
<dbReference type="AlphaFoldDB" id="A0A7M5XG52"/>
<evidence type="ECO:0000256" key="3">
    <source>
        <dbReference type="SAM" id="MobiDB-lite"/>
    </source>
</evidence>
<dbReference type="OrthoDB" id="198735at2759"/>
<keyword evidence="7" id="KW-1185">Reference proteome</keyword>
<feature type="compositionally biased region" description="Polar residues" evidence="3">
    <location>
        <begin position="385"/>
        <end position="398"/>
    </location>
</feature>
<feature type="region of interest" description="Disordered" evidence="3">
    <location>
        <begin position="377"/>
        <end position="398"/>
    </location>
</feature>
<dbReference type="InterPro" id="IPR003829">
    <property type="entry name" value="Pirin_N_dom"/>
</dbReference>